<accession>A0A9D4R473</accession>
<evidence type="ECO:0000313" key="1">
    <source>
        <dbReference type="EMBL" id="KAH3854339.1"/>
    </source>
</evidence>
<reference evidence="1" key="2">
    <citation type="submission" date="2020-11" db="EMBL/GenBank/DDBJ databases">
        <authorList>
            <person name="McCartney M.A."/>
            <person name="Auch B."/>
            <person name="Kono T."/>
            <person name="Mallez S."/>
            <person name="Becker A."/>
            <person name="Gohl D.M."/>
            <person name="Silverstein K.A.T."/>
            <person name="Koren S."/>
            <person name="Bechman K.B."/>
            <person name="Herman A."/>
            <person name="Abrahante J.E."/>
            <person name="Garbe J."/>
        </authorList>
    </citation>
    <scope>NUCLEOTIDE SEQUENCE</scope>
    <source>
        <strain evidence="1">Duluth1</strain>
        <tissue evidence="1">Whole animal</tissue>
    </source>
</reference>
<dbReference type="AlphaFoldDB" id="A0A9D4R473"/>
<protein>
    <recommendedName>
        <fullName evidence="3">DDE-1 domain-containing protein</fullName>
    </recommendedName>
</protein>
<keyword evidence="2" id="KW-1185">Reference proteome</keyword>
<proteinExistence type="predicted"/>
<organism evidence="1 2">
    <name type="scientific">Dreissena polymorpha</name>
    <name type="common">Zebra mussel</name>
    <name type="synonym">Mytilus polymorpha</name>
    <dbReference type="NCBI Taxonomy" id="45954"/>
    <lineage>
        <taxon>Eukaryota</taxon>
        <taxon>Metazoa</taxon>
        <taxon>Spiralia</taxon>
        <taxon>Lophotrochozoa</taxon>
        <taxon>Mollusca</taxon>
        <taxon>Bivalvia</taxon>
        <taxon>Autobranchia</taxon>
        <taxon>Heteroconchia</taxon>
        <taxon>Euheterodonta</taxon>
        <taxon>Imparidentia</taxon>
        <taxon>Neoheterodontei</taxon>
        <taxon>Myida</taxon>
        <taxon>Dreissenoidea</taxon>
        <taxon>Dreissenidae</taxon>
        <taxon>Dreissena</taxon>
    </lineage>
</organism>
<comment type="caution">
    <text evidence="1">The sequence shown here is derived from an EMBL/GenBank/DDBJ whole genome shotgun (WGS) entry which is preliminary data.</text>
</comment>
<evidence type="ECO:0000313" key="2">
    <source>
        <dbReference type="Proteomes" id="UP000828390"/>
    </source>
</evidence>
<name>A0A9D4R473_DREPO</name>
<reference evidence="1" key="1">
    <citation type="journal article" date="2019" name="bioRxiv">
        <title>The Genome of the Zebra Mussel, Dreissena polymorpha: A Resource for Invasive Species Research.</title>
        <authorList>
            <person name="McCartney M.A."/>
            <person name="Auch B."/>
            <person name="Kono T."/>
            <person name="Mallez S."/>
            <person name="Zhang Y."/>
            <person name="Obille A."/>
            <person name="Becker A."/>
            <person name="Abrahante J.E."/>
            <person name="Garbe J."/>
            <person name="Badalamenti J.P."/>
            <person name="Herman A."/>
            <person name="Mangelson H."/>
            <person name="Liachko I."/>
            <person name="Sullivan S."/>
            <person name="Sone E.D."/>
            <person name="Koren S."/>
            <person name="Silverstein K.A.T."/>
            <person name="Beckman K.B."/>
            <person name="Gohl D.M."/>
        </authorList>
    </citation>
    <scope>NUCLEOTIDE SEQUENCE</scope>
    <source>
        <strain evidence="1">Duluth1</strain>
        <tissue evidence="1">Whole animal</tissue>
    </source>
</reference>
<gene>
    <name evidence="1" type="ORF">DPMN_096876</name>
</gene>
<evidence type="ECO:0008006" key="3">
    <source>
        <dbReference type="Google" id="ProtNLM"/>
    </source>
</evidence>
<dbReference type="Proteomes" id="UP000828390">
    <property type="component" value="Unassembled WGS sequence"/>
</dbReference>
<sequence>MPVVLLIDSVSSHLEMKVFEYASLKGIELYRLHPNATRIKQRLDVGVFGPLKKGGMKCCGVTADTMPVML</sequence>
<dbReference type="EMBL" id="JAIWYP010000003">
    <property type="protein sequence ID" value="KAH3854339.1"/>
    <property type="molecule type" value="Genomic_DNA"/>
</dbReference>